<dbReference type="SUPFAM" id="SSF55797">
    <property type="entry name" value="PR-1-like"/>
    <property type="match status" value="1"/>
</dbReference>
<name>A0ABQ6RAJ9_9STAP</name>
<dbReference type="EMBL" id="SCWC02000002">
    <property type="protein sequence ID" value="KAA1040312.1"/>
    <property type="molecule type" value="Genomic_DNA"/>
</dbReference>
<accession>A0ABQ6RAJ9</accession>
<evidence type="ECO:0000259" key="2">
    <source>
        <dbReference type="Pfam" id="PF14504"/>
    </source>
</evidence>
<dbReference type="PANTHER" id="PTHR31157:SF1">
    <property type="entry name" value="SCP DOMAIN-CONTAINING PROTEIN"/>
    <property type="match status" value="1"/>
</dbReference>
<gene>
    <name evidence="3" type="ORF">ERX35_004790</name>
</gene>
<dbReference type="CDD" id="cd05379">
    <property type="entry name" value="CAP_bacterial"/>
    <property type="match status" value="1"/>
</dbReference>
<dbReference type="Gene3D" id="3.40.33.10">
    <property type="entry name" value="CAP"/>
    <property type="match status" value="1"/>
</dbReference>
<dbReference type="RefSeq" id="WP_149458775.1">
    <property type="nucleotide sequence ID" value="NZ_SCWC02000002.1"/>
</dbReference>
<dbReference type="Proteomes" id="UP000295735">
    <property type="component" value="Unassembled WGS sequence"/>
</dbReference>
<feature type="domain" description="CAP-associated" evidence="2">
    <location>
        <begin position="61"/>
        <end position="193"/>
    </location>
</feature>
<evidence type="ECO:0000259" key="1">
    <source>
        <dbReference type="Pfam" id="PF00188"/>
    </source>
</evidence>
<comment type="caution">
    <text evidence="3">The sequence shown here is derived from an EMBL/GenBank/DDBJ whole genome shotgun (WGS) entry which is preliminary data.</text>
</comment>
<feature type="domain" description="SCP" evidence="1">
    <location>
        <begin position="214"/>
        <end position="322"/>
    </location>
</feature>
<dbReference type="Pfam" id="PF00188">
    <property type="entry name" value="CAP"/>
    <property type="match status" value="1"/>
</dbReference>
<keyword evidence="4" id="KW-1185">Reference proteome</keyword>
<proteinExistence type="predicted"/>
<sequence>MKKLLLFLLLAAGLFIFPLRILSLPDDWTLAAKHRLRDAVSAQSGTTAVRIPKSYIDDIKLGMSKQEVDHLLGPPKDQLRNQYQNNWNVYHDHYRHFILVNYTAQRVTGIYTVAGPFTSDKQVSYGMTENSVRQRLGAPLEVIEGPRYRLELDDPHMLTYLTDGVYYTYYFDQHEDDKLVGMKVTAQSLENRKPQLYASPSPELAAAYEKLDYHLINADRVKHGLPPVSYHDRMSHTAVEHSIDMAEHHFFSHTNKQGLDPFDRMQRAGFDYIFAGENLAYGQLSPIEAHHGLMNSLGHRKNILNVIFKEVGIGVAFDDKNIPFYTEDYITEN</sequence>
<dbReference type="InterPro" id="IPR035940">
    <property type="entry name" value="CAP_sf"/>
</dbReference>
<dbReference type="PANTHER" id="PTHR31157">
    <property type="entry name" value="SCP DOMAIN-CONTAINING PROTEIN"/>
    <property type="match status" value="1"/>
</dbReference>
<evidence type="ECO:0000313" key="4">
    <source>
        <dbReference type="Proteomes" id="UP000295735"/>
    </source>
</evidence>
<dbReference type="Pfam" id="PF14504">
    <property type="entry name" value="CAP_assoc_N"/>
    <property type="match status" value="1"/>
</dbReference>
<evidence type="ECO:0000313" key="3">
    <source>
        <dbReference type="EMBL" id="KAA1040312.1"/>
    </source>
</evidence>
<reference evidence="3 4" key="1">
    <citation type="submission" date="2019-09" db="EMBL/GenBank/DDBJ databases">
        <authorList>
            <person name="Mazhar S."/>
            <person name="Altermann E."/>
            <person name="Hill C."/>
            <person name="Mcauliffe O."/>
        </authorList>
    </citation>
    <scope>NUCLEOTIDE SEQUENCE [LARGE SCALE GENOMIC DNA]</scope>
    <source>
        <strain evidence="3 4">ATCC 51831</strain>
    </source>
</reference>
<protein>
    <submittedName>
        <fullName evidence="3">CAP domain-containing protein</fullName>
    </submittedName>
</protein>
<organism evidence="3 4">
    <name type="scientific">Macrococcus equipercicus</name>
    <dbReference type="NCBI Taxonomy" id="69967"/>
    <lineage>
        <taxon>Bacteria</taxon>
        <taxon>Bacillati</taxon>
        <taxon>Bacillota</taxon>
        <taxon>Bacilli</taxon>
        <taxon>Bacillales</taxon>
        <taxon>Staphylococcaceae</taxon>
        <taxon>Macrococcus</taxon>
    </lineage>
</organism>
<dbReference type="InterPro" id="IPR029410">
    <property type="entry name" value="CAP_assoc"/>
</dbReference>
<dbReference type="InterPro" id="IPR014044">
    <property type="entry name" value="CAP_dom"/>
</dbReference>